<dbReference type="GO" id="GO:0000976">
    <property type="term" value="F:transcription cis-regulatory region binding"/>
    <property type="evidence" value="ECO:0007669"/>
    <property type="project" value="TreeGrafter"/>
</dbReference>
<dbReference type="PANTHER" id="PTHR48111">
    <property type="entry name" value="REGULATOR OF RPOS"/>
    <property type="match status" value="1"/>
</dbReference>
<dbReference type="InterPro" id="IPR011006">
    <property type="entry name" value="CheY-like_superfamily"/>
</dbReference>
<dbReference type="EMBL" id="FONX01000009">
    <property type="protein sequence ID" value="SFE98518.1"/>
    <property type="molecule type" value="Genomic_DNA"/>
</dbReference>
<evidence type="ECO:0000313" key="7">
    <source>
        <dbReference type="Proteomes" id="UP000199119"/>
    </source>
</evidence>
<dbReference type="FunFam" id="1.10.10.10:FF:000210">
    <property type="entry name" value="Winged-helix transcriptional response regulator KdpE"/>
    <property type="match status" value="1"/>
</dbReference>
<feature type="modified residue" description="4-aspartylphosphate" evidence="2">
    <location>
        <position position="55"/>
    </location>
</feature>
<keyword evidence="2" id="KW-0597">Phosphoprotein</keyword>
<dbReference type="CDD" id="cd00383">
    <property type="entry name" value="trans_reg_C"/>
    <property type="match status" value="1"/>
</dbReference>
<dbReference type="Pfam" id="PF00072">
    <property type="entry name" value="Response_reg"/>
    <property type="match status" value="1"/>
</dbReference>
<dbReference type="GO" id="GO:0005829">
    <property type="term" value="C:cytosol"/>
    <property type="evidence" value="ECO:0007669"/>
    <property type="project" value="TreeGrafter"/>
</dbReference>
<gene>
    <name evidence="6" type="ORF">SAMN04489711_10914</name>
</gene>
<dbReference type="InterPro" id="IPR001867">
    <property type="entry name" value="OmpR/PhoB-type_DNA-bd"/>
</dbReference>
<evidence type="ECO:0000313" key="6">
    <source>
        <dbReference type="EMBL" id="SFE98518.1"/>
    </source>
</evidence>
<evidence type="ECO:0000256" key="2">
    <source>
        <dbReference type="PROSITE-ProRule" id="PRU00169"/>
    </source>
</evidence>
<proteinExistence type="predicted"/>
<feature type="domain" description="Response regulatory" evidence="4">
    <location>
        <begin position="6"/>
        <end position="119"/>
    </location>
</feature>
<dbReference type="GO" id="GO:0032993">
    <property type="term" value="C:protein-DNA complex"/>
    <property type="evidence" value="ECO:0007669"/>
    <property type="project" value="TreeGrafter"/>
</dbReference>
<dbReference type="SMART" id="SM00862">
    <property type="entry name" value="Trans_reg_C"/>
    <property type="match status" value="1"/>
</dbReference>
<dbReference type="STRING" id="1177982.SAMN04489711_10914"/>
<dbReference type="GO" id="GO:0006355">
    <property type="term" value="P:regulation of DNA-templated transcription"/>
    <property type="evidence" value="ECO:0007669"/>
    <property type="project" value="InterPro"/>
</dbReference>
<accession>A0A1I2F1E1</accession>
<name>A0A1I2F1E1_9BURK</name>
<dbReference type="InterPro" id="IPR001789">
    <property type="entry name" value="Sig_transdc_resp-reg_receiver"/>
</dbReference>
<sequence>MQSPRTVIVIEDEPQIRRFVRAALEGEGWLVHEAGTVQAGLAAVATRKPDLVVLDLGLPDGDGLDLLRDARSWSPATIIVLSARADEADKIAALDAGADDYLTKPFGTGELLARVRANLRRLRQAEGQADAQPRFAFGEVEIDRAARTVLRAGQPVHLTPIEYRMLTVLAANAGRVMTQRQLLTEVWGPGHVDRSHYLRIHMGHLRRKLEADPAQPQHLLTETGVGYRLVVDAPPEGAGTPSL</sequence>
<reference evidence="7" key="1">
    <citation type="submission" date="2016-10" db="EMBL/GenBank/DDBJ databases">
        <authorList>
            <person name="Varghese N."/>
            <person name="Submissions S."/>
        </authorList>
    </citation>
    <scope>NUCLEOTIDE SEQUENCE [LARGE SCALE GENOMIC DNA]</scope>
    <source>
        <strain evidence="7">DSM 27981</strain>
    </source>
</reference>
<dbReference type="PROSITE" id="PS50110">
    <property type="entry name" value="RESPONSE_REGULATORY"/>
    <property type="match status" value="1"/>
</dbReference>
<dbReference type="RefSeq" id="WP_092940031.1">
    <property type="nucleotide sequence ID" value="NZ_FONX01000009.1"/>
</dbReference>
<dbReference type="PROSITE" id="PS51755">
    <property type="entry name" value="OMPR_PHOB"/>
    <property type="match status" value="1"/>
</dbReference>
<dbReference type="InterPro" id="IPR036388">
    <property type="entry name" value="WH-like_DNA-bd_sf"/>
</dbReference>
<feature type="DNA-binding region" description="OmpR/PhoB-type" evidence="3">
    <location>
        <begin position="132"/>
        <end position="231"/>
    </location>
</feature>
<evidence type="ECO:0000259" key="5">
    <source>
        <dbReference type="PROSITE" id="PS51755"/>
    </source>
</evidence>
<dbReference type="Pfam" id="PF00486">
    <property type="entry name" value="Trans_reg_C"/>
    <property type="match status" value="1"/>
</dbReference>
<dbReference type="Proteomes" id="UP000199119">
    <property type="component" value="Unassembled WGS sequence"/>
</dbReference>
<evidence type="ECO:0000256" key="3">
    <source>
        <dbReference type="PROSITE-ProRule" id="PRU01091"/>
    </source>
</evidence>
<dbReference type="GO" id="GO:0000156">
    <property type="term" value="F:phosphorelay response regulator activity"/>
    <property type="evidence" value="ECO:0007669"/>
    <property type="project" value="TreeGrafter"/>
</dbReference>
<dbReference type="InterPro" id="IPR039420">
    <property type="entry name" value="WalR-like"/>
</dbReference>
<dbReference type="CDD" id="cd17620">
    <property type="entry name" value="REC_OmpR_KdpE-like"/>
    <property type="match status" value="1"/>
</dbReference>
<evidence type="ECO:0000259" key="4">
    <source>
        <dbReference type="PROSITE" id="PS50110"/>
    </source>
</evidence>
<organism evidence="6 7">
    <name type="scientific">Paracidovorax wautersii</name>
    <dbReference type="NCBI Taxonomy" id="1177982"/>
    <lineage>
        <taxon>Bacteria</taxon>
        <taxon>Pseudomonadati</taxon>
        <taxon>Pseudomonadota</taxon>
        <taxon>Betaproteobacteria</taxon>
        <taxon>Burkholderiales</taxon>
        <taxon>Comamonadaceae</taxon>
        <taxon>Paracidovorax</taxon>
    </lineage>
</organism>
<dbReference type="PANTHER" id="PTHR48111:SF50">
    <property type="entry name" value="KDP OPERON TRANSCRIPTIONAL REGULATORY PROTEIN KDPE"/>
    <property type="match status" value="1"/>
</dbReference>
<dbReference type="AlphaFoldDB" id="A0A1I2F1E1"/>
<keyword evidence="1 3" id="KW-0238">DNA-binding</keyword>
<dbReference type="Gene3D" id="1.10.10.10">
    <property type="entry name" value="Winged helix-like DNA-binding domain superfamily/Winged helix DNA-binding domain"/>
    <property type="match status" value="1"/>
</dbReference>
<feature type="domain" description="OmpR/PhoB-type" evidence="5">
    <location>
        <begin position="132"/>
        <end position="231"/>
    </location>
</feature>
<dbReference type="SUPFAM" id="SSF52172">
    <property type="entry name" value="CheY-like"/>
    <property type="match status" value="1"/>
</dbReference>
<keyword evidence="7" id="KW-1185">Reference proteome</keyword>
<dbReference type="OrthoDB" id="9802426at2"/>
<dbReference type="Gene3D" id="6.10.250.690">
    <property type="match status" value="1"/>
</dbReference>
<protein>
    <submittedName>
        <fullName evidence="6">Two-component system, OmpR family, KDP operon response regulator KdpE</fullName>
    </submittedName>
</protein>
<dbReference type="Gene3D" id="3.40.50.2300">
    <property type="match status" value="1"/>
</dbReference>
<dbReference type="SMART" id="SM00448">
    <property type="entry name" value="REC"/>
    <property type="match status" value="1"/>
</dbReference>
<evidence type="ECO:0000256" key="1">
    <source>
        <dbReference type="ARBA" id="ARBA00023125"/>
    </source>
</evidence>
<dbReference type="NCBIfam" id="NF007820">
    <property type="entry name" value="PRK10529.1"/>
    <property type="match status" value="1"/>
</dbReference>